<reference evidence="1 2" key="1">
    <citation type="submission" date="2018-08" db="EMBL/GenBank/DDBJ databases">
        <title>Aphanomyces genome sequencing and annotation.</title>
        <authorList>
            <person name="Minardi D."/>
            <person name="Oidtmann B."/>
            <person name="Van Der Giezen M."/>
            <person name="Studholme D.J."/>
        </authorList>
    </citation>
    <scope>NUCLEOTIDE SEQUENCE [LARGE SCALE GENOMIC DNA]</scope>
    <source>
        <strain evidence="1 2">Yx</strain>
    </source>
</reference>
<accession>A0A397AUR5</accession>
<comment type="caution">
    <text evidence="1">The sequence shown here is derived from an EMBL/GenBank/DDBJ whole genome shotgun (WGS) entry which is preliminary data.</text>
</comment>
<dbReference type="VEuPathDB" id="FungiDB:H257_08654"/>
<name>A0A397AUR5_APHAT</name>
<evidence type="ECO:0000313" key="2">
    <source>
        <dbReference type="Proteomes" id="UP000266239"/>
    </source>
</evidence>
<proteinExistence type="predicted"/>
<dbReference type="AlphaFoldDB" id="A0A397AUR5"/>
<dbReference type="Proteomes" id="UP000266239">
    <property type="component" value="Unassembled WGS sequence"/>
</dbReference>
<protein>
    <submittedName>
        <fullName evidence="1">Uncharacterized protein</fullName>
    </submittedName>
</protein>
<dbReference type="EMBL" id="QUTA01006340">
    <property type="protein sequence ID" value="RHY11540.1"/>
    <property type="molecule type" value="Genomic_DNA"/>
</dbReference>
<sequence>MYFHRLSQLFPQLTPSRFDVVTTVPVLNDEGTSLGSLVIHVRPSIKATPSDARKSHSNNAKLVPGDVDDLSDDEADDLTALDGAFLWIFIDVHVDPSTSSQLLTNSSKYRVSYTFFQSNAQLFPLEHTHVLKVLVTPPFVDYVSVDMMSFDVVPHVDSLDTTAPCKDDSMSHTALLEEIQRDKAKLAQQHEAEKQRNDQLCGELSKLIDHVKDQEGAMLQQVKTGQSATTEVVRLQEKARADAREKELLLKQVTDADSKYQTLLDNANNKSKACLIQ</sequence>
<organism evidence="1 2">
    <name type="scientific">Aphanomyces astaci</name>
    <name type="common">Crayfish plague agent</name>
    <dbReference type="NCBI Taxonomy" id="112090"/>
    <lineage>
        <taxon>Eukaryota</taxon>
        <taxon>Sar</taxon>
        <taxon>Stramenopiles</taxon>
        <taxon>Oomycota</taxon>
        <taxon>Saprolegniomycetes</taxon>
        <taxon>Saprolegniales</taxon>
        <taxon>Verrucalvaceae</taxon>
        <taxon>Aphanomyces</taxon>
    </lineage>
</organism>
<evidence type="ECO:0000313" key="1">
    <source>
        <dbReference type="EMBL" id="RHY11540.1"/>
    </source>
</evidence>
<gene>
    <name evidence="1" type="ORF">DYB25_005578</name>
</gene>